<dbReference type="Gene3D" id="3.90.1720.10">
    <property type="entry name" value="endopeptidase domain like (from Nostoc punctiforme)"/>
    <property type="match status" value="1"/>
</dbReference>
<dbReference type="EMBL" id="LAZR01000656">
    <property type="protein sequence ID" value="KKN61499.1"/>
    <property type="molecule type" value="Genomic_DNA"/>
</dbReference>
<proteinExistence type="predicted"/>
<sequence length="174" mass="20436">MKNIAAQFRKWALRLVDADEGYEWGKENPYGADCSGTVCYPLIRMKYFIRTDADELYRKIYTRLVKEKDELDLDRILAVFYMMKKSWKKLDGTIMSAKTIRHVTPVIGRYCVVDADWKRDQIIIKTAKAVRLELEKVGAEAIWRELNIQNAKKYSGILFYNPDKRLLELLNDSD</sequence>
<evidence type="ECO:0000313" key="1">
    <source>
        <dbReference type="EMBL" id="KKN61499.1"/>
    </source>
</evidence>
<protein>
    <recommendedName>
        <fullName evidence="2">NlpC/P60 domain-containing protein</fullName>
    </recommendedName>
</protein>
<organism evidence="1">
    <name type="scientific">marine sediment metagenome</name>
    <dbReference type="NCBI Taxonomy" id="412755"/>
    <lineage>
        <taxon>unclassified sequences</taxon>
        <taxon>metagenomes</taxon>
        <taxon>ecological metagenomes</taxon>
    </lineage>
</organism>
<accession>A0A0F9S367</accession>
<dbReference type="AlphaFoldDB" id="A0A0F9S367"/>
<name>A0A0F9S367_9ZZZZ</name>
<evidence type="ECO:0008006" key="2">
    <source>
        <dbReference type="Google" id="ProtNLM"/>
    </source>
</evidence>
<gene>
    <name evidence="1" type="ORF">LCGC14_0521540</name>
</gene>
<reference evidence="1" key="1">
    <citation type="journal article" date="2015" name="Nature">
        <title>Complex archaea that bridge the gap between prokaryotes and eukaryotes.</title>
        <authorList>
            <person name="Spang A."/>
            <person name="Saw J.H."/>
            <person name="Jorgensen S.L."/>
            <person name="Zaremba-Niedzwiedzka K."/>
            <person name="Martijn J."/>
            <person name="Lind A.E."/>
            <person name="van Eijk R."/>
            <person name="Schleper C."/>
            <person name="Guy L."/>
            <person name="Ettema T.J."/>
        </authorList>
    </citation>
    <scope>NUCLEOTIDE SEQUENCE</scope>
</reference>
<comment type="caution">
    <text evidence="1">The sequence shown here is derived from an EMBL/GenBank/DDBJ whole genome shotgun (WGS) entry which is preliminary data.</text>
</comment>